<sequence length="59" mass="6554">TLSFCRSSDFSTCVRRLHSNGNSVLECVDHWLAVPKVLSLTPAATHKERGGQRKGQKED</sequence>
<evidence type="ECO:0000313" key="1">
    <source>
        <dbReference type="EMBL" id="KAK2114673.1"/>
    </source>
</evidence>
<dbReference type="Proteomes" id="UP001266305">
    <property type="component" value="Unassembled WGS sequence"/>
</dbReference>
<accession>A0ABQ9VZ67</accession>
<evidence type="ECO:0000313" key="2">
    <source>
        <dbReference type="Proteomes" id="UP001266305"/>
    </source>
</evidence>
<feature type="non-terminal residue" evidence="1">
    <location>
        <position position="1"/>
    </location>
</feature>
<feature type="non-terminal residue" evidence="1">
    <location>
        <position position="59"/>
    </location>
</feature>
<proteinExistence type="predicted"/>
<keyword evidence="2" id="KW-1185">Reference proteome</keyword>
<organism evidence="1 2">
    <name type="scientific">Saguinus oedipus</name>
    <name type="common">Cotton-top tamarin</name>
    <name type="synonym">Oedipomidas oedipus</name>
    <dbReference type="NCBI Taxonomy" id="9490"/>
    <lineage>
        <taxon>Eukaryota</taxon>
        <taxon>Metazoa</taxon>
        <taxon>Chordata</taxon>
        <taxon>Craniata</taxon>
        <taxon>Vertebrata</taxon>
        <taxon>Euteleostomi</taxon>
        <taxon>Mammalia</taxon>
        <taxon>Eutheria</taxon>
        <taxon>Euarchontoglires</taxon>
        <taxon>Primates</taxon>
        <taxon>Haplorrhini</taxon>
        <taxon>Platyrrhini</taxon>
        <taxon>Cebidae</taxon>
        <taxon>Callitrichinae</taxon>
        <taxon>Saguinus</taxon>
    </lineage>
</organism>
<name>A0ABQ9VZ67_SAGOE</name>
<gene>
    <name evidence="1" type="ORF">P7K49_008939</name>
</gene>
<protein>
    <submittedName>
        <fullName evidence="1">Uncharacterized protein</fullName>
    </submittedName>
</protein>
<reference evidence="1 2" key="1">
    <citation type="submission" date="2023-05" db="EMBL/GenBank/DDBJ databases">
        <title>B98-5 Cell Line De Novo Hybrid Assembly: An Optical Mapping Approach.</title>
        <authorList>
            <person name="Kananen K."/>
            <person name="Auerbach J.A."/>
            <person name="Kautto E."/>
            <person name="Blachly J.S."/>
        </authorList>
    </citation>
    <scope>NUCLEOTIDE SEQUENCE [LARGE SCALE GENOMIC DNA]</scope>
    <source>
        <strain evidence="1">B95-8</strain>
        <tissue evidence="1">Cell line</tissue>
    </source>
</reference>
<dbReference type="EMBL" id="JASSZA010000004">
    <property type="protein sequence ID" value="KAK2114673.1"/>
    <property type="molecule type" value="Genomic_DNA"/>
</dbReference>
<comment type="caution">
    <text evidence="1">The sequence shown here is derived from an EMBL/GenBank/DDBJ whole genome shotgun (WGS) entry which is preliminary data.</text>
</comment>